<dbReference type="InterPro" id="IPR029058">
    <property type="entry name" value="AB_hydrolase_fold"/>
</dbReference>
<dbReference type="OrthoDB" id="284184at2759"/>
<evidence type="ECO:0000259" key="3">
    <source>
        <dbReference type="Pfam" id="PF12697"/>
    </source>
</evidence>
<dbReference type="InterPro" id="IPR000073">
    <property type="entry name" value="AB_hydrolase_1"/>
</dbReference>
<keyword evidence="5" id="KW-1185">Reference proteome</keyword>
<dbReference type="EMBL" id="JMSE01000948">
    <property type="protein sequence ID" value="KDN66292.1"/>
    <property type="molecule type" value="Genomic_DNA"/>
</dbReference>
<dbReference type="STRING" id="1173701.A0A066XBJ0"/>
<evidence type="ECO:0000313" key="4">
    <source>
        <dbReference type="EMBL" id="KDN66292.1"/>
    </source>
</evidence>
<reference evidence="5" key="1">
    <citation type="journal article" date="2014" name="Genome Announc.">
        <title>Draft genome sequence of Colletotrichum sublineola, a destructive pathogen of cultivated sorghum.</title>
        <authorList>
            <person name="Baroncelli R."/>
            <person name="Sanz-Martin J.M."/>
            <person name="Rech G.E."/>
            <person name="Sukno S.A."/>
            <person name="Thon M.R."/>
        </authorList>
    </citation>
    <scope>NUCLEOTIDE SEQUENCE [LARGE SCALE GENOMIC DNA]</scope>
    <source>
        <strain evidence="5">TX430BB</strain>
    </source>
</reference>
<evidence type="ECO:0000256" key="2">
    <source>
        <dbReference type="ARBA" id="ARBA00038334"/>
    </source>
</evidence>
<dbReference type="GO" id="GO:0016787">
    <property type="term" value="F:hydrolase activity"/>
    <property type="evidence" value="ECO:0007669"/>
    <property type="project" value="UniProtKB-KW"/>
</dbReference>
<dbReference type="OMA" id="YAGPLSW"/>
<comment type="caution">
    <text evidence="4">The sequence shown here is derived from an EMBL/GenBank/DDBJ whole genome shotgun (WGS) entry which is preliminary data.</text>
</comment>
<dbReference type="PRINTS" id="PR00412">
    <property type="entry name" value="EPOXHYDRLASE"/>
</dbReference>
<organism evidence="4 5">
    <name type="scientific">Colletotrichum sublineola</name>
    <name type="common">Sorghum anthracnose fungus</name>
    <dbReference type="NCBI Taxonomy" id="1173701"/>
    <lineage>
        <taxon>Eukaryota</taxon>
        <taxon>Fungi</taxon>
        <taxon>Dikarya</taxon>
        <taxon>Ascomycota</taxon>
        <taxon>Pezizomycotina</taxon>
        <taxon>Sordariomycetes</taxon>
        <taxon>Hypocreomycetidae</taxon>
        <taxon>Glomerellales</taxon>
        <taxon>Glomerellaceae</taxon>
        <taxon>Colletotrichum</taxon>
        <taxon>Colletotrichum graminicola species complex</taxon>
    </lineage>
</organism>
<keyword evidence="1" id="KW-0378">Hydrolase</keyword>
<dbReference type="eggNOG" id="KOG4178">
    <property type="taxonomic scope" value="Eukaryota"/>
</dbReference>
<gene>
    <name evidence="4" type="ORF">CSUB01_03868</name>
</gene>
<dbReference type="Proteomes" id="UP000027238">
    <property type="component" value="Unassembled WGS sequence"/>
</dbReference>
<proteinExistence type="inferred from homology"/>
<dbReference type="SUPFAM" id="SSF53474">
    <property type="entry name" value="alpha/beta-Hydrolases"/>
    <property type="match status" value="1"/>
</dbReference>
<name>A0A066XBJ0_COLSU</name>
<feature type="domain" description="AB hydrolase-1" evidence="3">
    <location>
        <begin position="32"/>
        <end position="334"/>
    </location>
</feature>
<protein>
    <recommendedName>
        <fullName evidence="3">AB hydrolase-1 domain-containing protein</fullName>
    </recommendedName>
</protein>
<evidence type="ECO:0000313" key="5">
    <source>
        <dbReference type="Proteomes" id="UP000027238"/>
    </source>
</evidence>
<dbReference type="Gene3D" id="3.40.50.1820">
    <property type="entry name" value="alpha/beta hydrolase"/>
    <property type="match status" value="1"/>
</dbReference>
<dbReference type="HOGENOM" id="CLU_020336_7_0_1"/>
<sequence length="345" mass="36652">MTSIPSKTLEVSPGITYRYFYSHAARTDLPTLLFLHGFPSTAADFRPQLEHFAARGCGILAPDLLGYGGTSKPADPGAYTWRAMAGHIAALLDAEGFVGGGGGGGGDDAAPVVVGVGHDLGSWFLSRLCHLLRPGLLAGLAFLCVGYVPPGGRFDVEAINRASAAASADGAERFRYWDFFTGDEAPALMGRETEAVVSLMHAAPPSVMAANLGPRGRARAWVAAGRVASAHSFGDGDAWSHAYFRDKVAAFRAGGWTGPTNWYRALRDNLSLGDEEGMGKDLAVPVLVVGCGRDEMTMAGLQDQMTRPWARAGYRFEVLDTGHWVMLEDAAGTNRLLEEFVDGLS</sequence>
<dbReference type="InterPro" id="IPR000639">
    <property type="entry name" value="Epox_hydrolase-like"/>
</dbReference>
<dbReference type="AlphaFoldDB" id="A0A066XBJ0"/>
<comment type="similarity">
    <text evidence="2">Belongs to the AB hydrolase superfamily. Epoxide hydrolase family.</text>
</comment>
<dbReference type="PANTHER" id="PTHR43329">
    <property type="entry name" value="EPOXIDE HYDROLASE"/>
    <property type="match status" value="1"/>
</dbReference>
<evidence type="ECO:0000256" key="1">
    <source>
        <dbReference type="ARBA" id="ARBA00022801"/>
    </source>
</evidence>
<accession>A0A066XBJ0</accession>
<dbReference type="Pfam" id="PF12697">
    <property type="entry name" value="Abhydrolase_6"/>
    <property type="match status" value="1"/>
</dbReference>